<gene>
    <name evidence="1" type="ORF">H8E19_07475</name>
</gene>
<dbReference type="AlphaFoldDB" id="A0A8J6T772"/>
<organism evidence="1 2">
    <name type="scientific">Candidatus Desulfacyla euxinica</name>
    <dbReference type="NCBI Taxonomy" id="2841693"/>
    <lineage>
        <taxon>Bacteria</taxon>
        <taxon>Deltaproteobacteria</taxon>
        <taxon>Candidatus Desulfacyla</taxon>
    </lineage>
</organism>
<dbReference type="EMBL" id="JACNJD010000198">
    <property type="protein sequence ID" value="MBC8177231.1"/>
    <property type="molecule type" value="Genomic_DNA"/>
</dbReference>
<sequence length="235" mass="27874">MKSPNNLQPTAKYRNKGITVDYGFNCGDIPIKISAETEWWFQFQTNKSFNSLTFETIKDKLAKGRWTSQKNRTKLAEYAEGSPDEFQDDFFRCVMATNPVNPLYRVMPRGRLVHDATTVEIQQIRQASRELYVWLKSSLKQRRWKPVVEKLFKDYGLPLFDDYNNDRPSRRKLKETVQEIIEKHYLKINIDDQTTEDFYKTYIAHAPLTPLKNDPRVISGNTRLIKQFRFRYCII</sequence>
<name>A0A8J6T772_9DELT</name>
<evidence type="ECO:0000313" key="2">
    <source>
        <dbReference type="Proteomes" id="UP000650524"/>
    </source>
</evidence>
<accession>A0A8J6T772</accession>
<reference evidence="1 2" key="1">
    <citation type="submission" date="2020-08" db="EMBL/GenBank/DDBJ databases">
        <title>Bridging the membrane lipid divide: bacteria of the FCB group superphylum have the potential to synthesize archaeal ether lipids.</title>
        <authorList>
            <person name="Villanueva L."/>
            <person name="Von Meijenfeldt F.A.B."/>
            <person name="Westbye A.B."/>
            <person name="Yadav S."/>
            <person name="Hopmans E.C."/>
            <person name="Dutilh B.E."/>
            <person name="Sinninghe Damste J.S."/>
        </authorList>
    </citation>
    <scope>NUCLEOTIDE SEQUENCE [LARGE SCALE GENOMIC DNA]</scope>
    <source>
        <strain evidence="1">NIOZ-UU27</strain>
    </source>
</reference>
<evidence type="ECO:0000313" key="1">
    <source>
        <dbReference type="EMBL" id="MBC8177231.1"/>
    </source>
</evidence>
<protein>
    <submittedName>
        <fullName evidence="1">Uncharacterized protein</fullName>
    </submittedName>
</protein>
<dbReference type="Proteomes" id="UP000650524">
    <property type="component" value="Unassembled WGS sequence"/>
</dbReference>
<proteinExistence type="predicted"/>
<comment type="caution">
    <text evidence="1">The sequence shown here is derived from an EMBL/GenBank/DDBJ whole genome shotgun (WGS) entry which is preliminary data.</text>
</comment>